<gene>
    <name evidence="3" type="ORF">PQU94_08800</name>
</gene>
<reference evidence="3 4" key="1">
    <citation type="submission" date="2023-01" db="EMBL/GenBank/DDBJ databases">
        <title>Novel species of the genus Asticcacaulis isolated from rivers.</title>
        <authorList>
            <person name="Lu H."/>
        </authorList>
    </citation>
    <scope>NUCLEOTIDE SEQUENCE [LARGE SCALE GENOMIC DNA]</scope>
    <source>
        <strain evidence="3 4">DXS10W</strain>
    </source>
</reference>
<feature type="transmembrane region" description="Helical" evidence="1">
    <location>
        <begin position="70"/>
        <end position="91"/>
    </location>
</feature>
<evidence type="ECO:0000313" key="3">
    <source>
        <dbReference type="EMBL" id="MDC7694379.1"/>
    </source>
</evidence>
<dbReference type="RefSeq" id="WP_272741090.1">
    <property type="nucleotide sequence ID" value="NZ_JAQQKW010000004.1"/>
</dbReference>
<proteinExistence type="predicted"/>
<dbReference type="InterPro" id="IPR007492">
    <property type="entry name" value="LytTR_DNA-bd_dom"/>
</dbReference>
<evidence type="ECO:0000313" key="4">
    <source>
        <dbReference type="Proteomes" id="UP001216595"/>
    </source>
</evidence>
<keyword evidence="1" id="KW-0812">Transmembrane</keyword>
<keyword evidence="1" id="KW-0472">Membrane</keyword>
<evidence type="ECO:0000256" key="1">
    <source>
        <dbReference type="SAM" id="Phobius"/>
    </source>
</evidence>
<sequence length="259" mass="28433">MAAPVMKVLLVAIGAGLLFGLIGPFGTFGNLPLISRIGYWVVLMGGGALFFPVTYEVLKRRLPLSNSWCLMVTTVSLIGTIPMMGLVWLVTRIFYGEGLPFSFTLYGFTALIALPTVIIHHFMHQFGSRQGQPDVAVGQLATDQLSGEASRRNVLLERLSGVRASEILCMQVEDHYVRVYTSAGSQMVLMRFSDAVAAMQGVDGVRVHRSWWVARMAVTKIHKKGRKLEIELSNALLVPVSREGKKASLAARLWNANQG</sequence>
<dbReference type="Gene3D" id="2.40.50.1020">
    <property type="entry name" value="LytTr DNA-binding domain"/>
    <property type="match status" value="1"/>
</dbReference>
<accession>A0ABT5IDZ8</accession>
<dbReference type="Proteomes" id="UP001216595">
    <property type="component" value="Unassembled WGS sequence"/>
</dbReference>
<dbReference type="GO" id="GO:0003677">
    <property type="term" value="F:DNA binding"/>
    <property type="evidence" value="ECO:0007669"/>
    <property type="project" value="UniProtKB-KW"/>
</dbReference>
<feature type="transmembrane region" description="Helical" evidence="1">
    <location>
        <begin position="37"/>
        <end position="58"/>
    </location>
</feature>
<dbReference type="SMART" id="SM00850">
    <property type="entry name" value="LytTR"/>
    <property type="match status" value="1"/>
</dbReference>
<comment type="caution">
    <text evidence="3">The sequence shown here is derived from an EMBL/GenBank/DDBJ whole genome shotgun (WGS) entry which is preliminary data.</text>
</comment>
<keyword evidence="3" id="KW-0238">DNA-binding</keyword>
<keyword evidence="4" id="KW-1185">Reference proteome</keyword>
<dbReference type="Pfam" id="PF04397">
    <property type="entry name" value="LytTR"/>
    <property type="match status" value="1"/>
</dbReference>
<evidence type="ECO:0000259" key="2">
    <source>
        <dbReference type="PROSITE" id="PS50930"/>
    </source>
</evidence>
<dbReference type="EMBL" id="JAQQKW010000004">
    <property type="protein sequence ID" value="MDC7694379.1"/>
    <property type="molecule type" value="Genomic_DNA"/>
</dbReference>
<protein>
    <submittedName>
        <fullName evidence="3">LytTR family DNA-binding domain-containing protein</fullName>
    </submittedName>
</protein>
<feature type="domain" description="HTH LytTR-type" evidence="2">
    <location>
        <begin position="162"/>
        <end position="255"/>
    </location>
</feature>
<organism evidence="3 4">
    <name type="scientific">Asticcacaulis currens</name>
    <dbReference type="NCBI Taxonomy" id="2984210"/>
    <lineage>
        <taxon>Bacteria</taxon>
        <taxon>Pseudomonadati</taxon>
        <taxon>Pseudomonadota</taxon>
        <taxon>Alphaproteobacteria</taxon>
        <taxon>Caulobacterales</taxon>
        <taxon>Caulobacteraceae</taxon>
        <taxon>Asticcacaulis</taxon>
    </lineage>
</organism>
<keyword evidence="1" id="KW-1133">Transmembrane helix</keyword>
<feature type="transmembrane region" description="Helical" evidence="1">
    <location>
        <begin position="103"/>
        <end position="123"/>
    </location>
</feature>
<dbReference type="PROSITE" id="PS50930">
    <property type="entry name" value="HTH_LYTTR"/>
    <property type="match status" value="1"/>
</dbReference>
<name>A0ABT5IDZ8_9CAUL</name>